<accession>A0A9D4MRF3</accession>
<evidence type="ECO:0000256" key="4">
    <source>
        <dbReference type="PROSITE-ProRule" id="PRU00175"/>
    </source>
</evidence>
<evidence type="ECO:0000313" key="7">
    <source>
        <dbReference type="Proteomes" id="UP000828390"/>
    </source>
</evidence>
<gene>
    <name evidence="6" type="ORF">DPMN_006427</name>
</gene>
<sequence length="229" mass="25683">MGQQESTVPETAVSIVHGKLLHHSDILKRIAKLSYKEFVDSLRELNEITSTFTDNHGKQLQFSVKPGTDETIFWKATIQIECKKILAVNKRICSVRNMGLRQYIAVYKEITEQVNNLPPANPGTIPFNLSASVILDEAESCHSLPLEDECCICMQNEAKTIMPCTHKFCENCCKEWTDVHNNCPICRANCPSSADTWELTDPPDSSEFSSEMKDVLVGIADRKSRSSNS</sequence>
<comment type="caution">
    <text evidence="6">The sequence shown here is derived from an EMBL/GenBank/DDBJ whole genome shotgun (WGS) entry which is preliminary data.</text>
</comment>
<keyword evidence="2 4" id="KW-0479">Metal-binding</keyword>
<evidence type="ECO:0000256" key="3">
    <source>
        <dbReference type="ARBA" id="ARBA00022833"/>
    </source>
</evidence>
<proteinExistence type="predicted"/>
<keyword evidence="7" id="KW-1185">Reference proteome</keyword>
<name>A0A9D4MRF3_DREPO</name>
<reference evidence="6" key="1">
    <citation type="journal article" date="2019" name="bioRxiv">
        <title>The Genome of the Zebra Mussel, Dreissena polymorpha: A Resource for Invasive Species Research.</title>
        <authorList>
            <person name="McCartney M.A."/>
            <person name="Auch B."/>
            <person name="Kono T."/>
            <person name="Mallez S."/>
            <person name="Zhang Y."/>
            <person name="Obille A."/>
            <person name="Becker A."/>
            <person name="Abrahante J.E."/>
            <person name="Garbe J."/>
            <person name="Badalamenti J.P."/>
            <person name="Herman A."/>
            <person name="Mangelson H."/>
            <person name="Liachko I."/>
            <person name="Sullivan S."/>
            <person name="Sone E.D."/>
            <person name="Koren S."/>
            <person name="Silverstein K.A.T."/>
            <person name="Beckman K.B."/>
            <person name="Gohl D.M."/>
        </authorList>
    </citation>
    <scope>NUCLEOTIDE SEQUENCE</scope>
    <source>
        <strain evidence="6">Duluth1</strain>
        <tissue evidence="6">Whole animal</tissue>
    </source>
</reference>
<evidence type="ECO:0000313" key="6">
    <source>
        <dbReference type="EMBL" id="KAH3882487.1"/>
    </source>
</evidence>
<feature type="domain" description="RING-type" evidence="5">
    <location>
        <begin position="150"/>
        <end position="187"/>
    </location>
</feature>
<dbReference type="Gene3D" id="3.30.40.10">
    <property type="entry name" value="Zinc/RING finger domain, C3HC4 (zinc finger)"/>
    <property type="match status" value="1"/>
</dbReference>
<dbReference type="CDD" id="cd16545">
    <property type="entry name" value="RING-HC_RNF141"/>
    <property type="match status" value="1"/>
</dbReference>
<organism evidence="6 7">
    <name type="scientific">Dreissena polymorpha</name>
    <name type="common">Zebra mussel</name>
    <name type="synonym">Mytilus polymorpha</name>
    <dbReference type="NCBI Taxonomy" id="45954"/>
    <lineage>
        <taxon>Eukaryota</taxon>
        <taxon>Metazoa</taxon>
        <taxon>Spiralia</taxon>
        <taxon>Lophotrochozoa</taxon>
        <taxon>Mollusca</taxon>
        <taxon>Bivalvia</taxon>
        <taxon>Autobranchia</taxon>
        <taxon>Heteroconchia</taxon>
        <taxon>Euheterodonta</taxon>
        <taxon>Imparidentia</taxon>
        <taxon>Neoheterodontei</taxon>
        <taxon>Myida</taxon>
        <taxon>Dreissenoidea</taxon>
        <taxon>Dreissenidae</taxon>
        <taxon>Dreissena</taxon>
    </lineage>
</organism>
<protein>
    <recommendedName>
        <fullName evidence="1">RING finger protein 141</fullName>
    </recommendedName>
</protein>
<dbReference type="InterPro" id="IPR001841">
    <property type="entry name" value="Znf_RING"/>
</dbReference>
<dbReference type="SUPFAM" id="SSF57850">
    <property type="entry name" value="RING/U-box"/>
    <property type="match status" value="1"/>
</dbReference>
<dbReference type="InterPro" id="IPR013083">
    <property type="entry name" value="Znf_RING/FYVE/PHD"/>
</dbReference>
<dbReference type="EMBL" id="JAIWYP010000001">
    <property type="protein sequence ID" value="KAH3882487.1"/>
    <property type="molecule type" value="Genomic_DNA"/>
</dbReference>
<dbReference type="PANTHER" id="PTHR15315">
    <property type="entry name" value="RING FINGER PROTEIN 41, 151"/>
    <property type="match status" value="1"/>
</dbReference>
<dbReference type="InterPro" id="IPR043400">
    <property type="entry name" value="RING-HC_RNF141"/>
</dbReference>
<reference evidence="6" key="2">
    <citation type="submission" date="2020-11" db="EMBL/GenBank/DDBJ databases">
        <authorList>
            <person name="McCartney M.A."/>
            <person name="Auch B."/>
            <person name="Kono T."/>
            <person name="Mallez S."/>
            <person name="Becker A."/>
            <person name="Gohl D.M."/>
            <person name="Silverstein K.A.T."/>
            <person name="Koren S."/>
            <person name="Bechman K.B."/>
            <person name="Herman A."/>
            <person name="Abrahante J.E."/>
            <person name="Garbe J."/>
        </authorList>
    </citation>
    <scope>NUCLEOTIDE SEQUENCE</scope>
    <source>
        <strain evidence="6">Duluth1</strain>
        <tissue evidence="6">Whole animal</tissue>
    </source>
</reference>
<keyword evidence="2 4" id="KW-0863">Zinc-finger</keyword>
<dbReference type="PANTHER" id="PTHR15315:SF26">
    <property type="entry name" value="E3 UBIQUITIN-PROTEIN LIGASE NRDP1"/>
    <property type="match status" value="1"/>
</dbReference>
<keyword evidence="3" id="KW-0862">Zinc</keyword>
<dbReference type="OrthoDB" id="1630758at2759"/>
<evidence type="ECO:0000259" key="5">
    <source>
        <dbReference type="PROSITE" id="PS50089"/>
    </source>
</evidence>
<dbReference type="SMART" id="SM00184">
    <property type="entry name" value="RING"/>
    <property type="match status" value="1"/>
</dbReference>
<dbReference type="PROSITE" id="PS50089">
    <property type="entry name" value="ZF_RING_2"/>
    <property type="match status" value="1"/>
</dbReference>
<dbReference type="Proteomes" id="UP000828390">
    <property type="component" value="Unassembled WGS sequence"/>
</dbReference>
<evidence type="ECO:0000256" key="1">
    <source>
        <dbReference type="ARBA" id="ARBA00022017"/>
    </source>
</evidence>
<dbReference type="Pfam" id="PF13639">
    <property type="entry name" value="zf-RING_2"/>
    <property type="match status" value="1"/>
</dbReference>
<dbReference type="GO" id="GO:0008270">
    <property type="term" value="F:zinc ion binding"/>
    <property type="evidence" value="ECO:0007669"/>
    <property type="project" value="UniProtKB-KW"/>
</dbReference>
<dbReference type="AlphaFoldDB" id="A0A9D4MRF3"/>
<evidence type="ECO:0000256" key="2">
    <source>
        <dbReference type="ARBA" id="ARBA00022771"/>
    </source>
</evidence>